<dbReference type="RefSeq" id="WP_184835388.1">
    <property type="nucleotide sequence ID" value="NZ_JACHMN010000002.1"/>
</dbReference>
<dbReference type="Proteomes" id="UP000587527">
    <property type="component" value="Unassembled WGS sequence"/>
</dbReference>
<keyword evidence="2" id="KW-1133">Transmembrane helix</keyword>
<evidence type="ECO:0000313" key="3">
    <source>
        <dbReference type="EMBL" id="MBB5869026.1"/>
    </source>
</evidence>
<evidence type="ECO:0000256" key="2">
    <source>
        <dbReference type="SAM" id="Phobius"/>
    </source>
</evidence>
<keyword evidence="2" id="KW-0472">Membrane</keyword>
<feature type="transmembrane region" description="Helical" evidence="2">
    <location>
        <begin position="61"/>
        <end position="82"/>
    </location>
</feature>
<gene>
    <name evidence="3" type="ORF">F4553_002405</name>
</gene>
<dbReference type="EMBL" id="JACHMN010000002">
    <property type="protein sequence ID" value="MBB5869026.1"/>
    <property type="molecule type" value="Genomic_DNA"/>
</dbReference>
<keyword evidence="4" id="KW-1185">Reference proteome</keyword>
<sequence>MSTRSPQDEPEWAELAAVLPDPGQRELPPGRHLHHRAKLMAAIERDTAPAPRRAVARWRPALAFGAVAIVLAGGIVAGGVLADRGSGVVIGAPSPSDTLGTSEDPGPAKIRGFGTVAELTAAADLVVRGTVAGSDRPVRLRVDEVLLARDGLRVVAGAEIGLDMSLSERLGMSALAAGQQVVVYLARGDDGVYRPLSGDFGIFDVTGDTATARSSTMSVSGLRTPDPAAPQRRFSASLDELRELAGP</sequence>
<proteinExistence type="predicted"/>
<evidence type="ECO:0000256" key="1">
    <source>
        <dbReference type="SAM" id="MobiDB-lite"/>
    </source>
</evidence>
<keyword evidence="2" id="KW-0812">Transmembrane</keyword>
<protein>
    <submittedName>
        <fullName evidence="3">Uncharacterized protein</fullName>
    </submittedName>
</protein>
<feature type="region of interest" description="Disordered" evidence="1">
    <location>
        <begin position="216"/>
        <end position="247"/>
    </location>
</feature>
<reference evidence="3 4" key="1">
    <citation type="submission" date="2020-08" db="EMBL/GenBank/DDBJ databases">
        <title>Sequencing the genomes of 1000 actinobacteria strains.</title>
        <authorList>
            <person name="Klenk H.-P."/>
        </authorList>
    </citation>
    <scope>NUCLEOTIDE SEQUENCE [LARGE SCALE GENOMIC DNA]</scope>
    <source>
        <strain evidence="3 4">DSM 45362</strain>
    </source>
</reference>
<evidence type="ECO:0000313" key="4">
    <source>
        <dbReference type="Proteomes" id="UP000587527"/>
    </source>
</evidence>
<organism evidence="3 4">
    <name type="scientific">Allocatelliglobosispora scoriae</name>
    <dbReference type="NCBI Taxonomy" id="643052"/>
    <lineage>
        <taxon>Bacteria</taxon>
        <taxon>Bacillati</taxon>
        <taxon>Actinomycetota</taxon>
        <taxon>Actinomycetes</taxon>
        <taxon>Micromonosporales</taxon>
        <taxon>Micromonosporaceae</taxon>
        <taxon>Allocatelliglobosispora</taxon>
    </lineage>
</organism>
<accession>A0A841BNZ7</accession>
<dbReference type="AlphaFoldDB" id="A0A841BNZ7"/>
<name>A0A841BNZ7_9ACTN</name>
<comment type="caution">
    <text evidence="3">The sequence shown here is derived from an EMBL/GenBank/DDBJ whole genome shotgun (WGS) entry which is preliminary data.</text>
</comment>